<dbReference type="GeneID" id="40082660"/>
<dbReference type="EMBL" id="HQ728263">
    <property type="protein sequence ID" value="AEJ81273.1"/>
    <property type="molecule type" value="Genomic_DNA"/>
</dbReference>
<evidence type="ECO:0000313" key="2">
    <source>
        <dbReference type="Proteomes" id="UP000008894"/>
    </source>
</evidence>
<name>G0YPJ6_9CAUD</name>
<dbReference type="Proteomes" id="UP000008894">
    <property type="component" value="Segment"/>
</dbReference>
<dbReference type="KEGG" id="vg:40082660"/>
<protein>
    <submittedName>
        <fullName evidence="1">Gp014</fullName>
    </submittedName>
</protein>
<reference evidence="1 2" key="1">
    <citation type="journal article" date="2011" name="Appl. Environ. Microbiol.">
        <title>Novel Virulent and Broad-Host-Range Erwinia amylovora Bacteriophages Reveal a High Degree of Mosaicism and a Relationship to Enterobacteriaceae Phages.</title>
        <authorList>
            <person name="Born Y."/>
            <person name="Fieseler L."/>
            <person name="Marazzi J."/>
            <person name="Lurz R."/>
            <person name="Duffy B."/>
            <person name="Loessner M.J."/>
        </authorList>
    </citation>
    <scope>NUCLEOTIDE SEQUENCE [LARGE SCALE GENOMIC DNA]</scope>
</reference>
<evidence type="ECO:0000313" key="1">
    <source>
        <dbReference type="EMBL" id="AEJ81273.1"/>
    </source>
</evidence>
<sequence length="56" mass="6488">MRVGFPLASPISPLESQGIATSWLLGGSFRVILKVSFRRVFEYVSAYRQLRFPLWR</sequence>
<accession>G0YPJ6</accession>
<dbReference type="RefSeq" id="YP_009606682.1">
    <property type="nucleotide sequence ID" value="NC_041978.1"/>
</dbReference>
<keyword evidence="2" id="KW-1185">Reference proteome</keyword>
<proteinExistence type="predicted"/>
<organism evidence="1 2">
    <name type="scientific">Erwinia phage vB_Eam-MM7</name>
    <dbReference type="NCBI Taxonomy" id="1051674"/>
    <lineage>
        <taxon>Viruses</taxon>
        <taxon>Duplodnaviria</taxon>
        <taxon>Heunggongvirae</taxon>
        <taxon>Uroviricota</taxon>
        <taxon>Caudoviricetes</taxon>
        <taxon>Andersonviridae</taxon>
        <taxon>Ounavirinae</taxon>
        <taxon>Kolesnikvirus</taxon>
        <taxon>Kolesnikvirus M7</taxon>
    </lineage>
</organism>
<dbReference type="OrthoDB" id="36449at10239"/>